<keyword evidence="5" id="KW-0732">Signal</keyword>
<dbReference type="Pfam" id="PF00593">
    <property type="entry name" value="TonB_dep_Rec_b-barrel"/>
    <property type="match status" value="1"/>
</dbReference>
<dbReference type="InterPro" id="IPR023996">
    <property type="entry name" value="TonB-dep_OMP_SusC/RagA"/>
</dbReference>
<dbReference type="PANTHER" id="PTHR30069">
    <property type="entry name" value="TONB-DEPENDENT OUTER MEMBRANE RECEPTOR"/>
    <property type="match status" value="1"/>
</dbReference>
<feature type="domain" description="TonB-dependent receptor-like beta-barrel" evidence="12">
    <location>
        <begin position="377"/>
        <end position="744"/>
    </location>
</feature>
<evidence type="ECO:0000256" key="3">
    <source>
        <dbReference type="ARBA" id="ARBA00022452"/>
    </source>
</evidence>
<reference evidence="14" key="1">
    <citation type="submission" date="2020-10" db="EMBL/GenBank/DDBJ databases">
        <authorList>
            <person name="Gilroy R."/>
        </authorList>
    </citation>
    <scope>NUCLEOTIDE SEQUENCE</scope>
    <source>
        <strain evidence="14">B2-16538</strain>
    </source>
</reference>
<evidence type="ECO:0000256" key="6">
    <source>
        <dbReference type="ARBA" id="ARBA00023077"/>
    </source>
</evidence>
<evidence type="ECO:0000256" key="4">
    <source>
        <dbReference type="ARBA" id="ARBA00022692"/>
    </source>
</evidence>
<organism evidence="14 15">
    <name type="scientific">Candidatus Cryptobacteroides excrementavium</name>
    <dbReference type="NCBI Taxonomy" id="2840759"/>
    <lineage>
        <taxon>Bacteria</taxon>
        <taxon>Pseudomonadati</taxon>
        <taxon>Bacteroidota</taxon>
        <taxon>Bacteroidia</taxon>
        <taxon>Bacteroidales</taxon>
        <taxon>Candidatus Cryptobacteroides</taxon>
    </lineage>
</organism>
<feature type="domain" description="TonB-dependent receptor plug" evidence="13">
    <location>
        <begin position="89"/>
        <end position="212"/>
    </location>
</feature>
<dbReference type="InterPro" id="IPR037066">
    <property type="entry name" value="Plug_dom_sf"/>
</dbReference>
<dbReference type="AlphaFoldDB" id="A0A9D9NRH3"/>
<keyword evidence="4 10" id="KW-0812">Transmembrane</keyword>
<keyword evidence="6 11" id="KW-0798">TonB box</keyword>
<keyword evidence="8" id="KW-0675">Receptor</keyword>
<dbReference type="InterPro" id="IPR000531">
    <property type="entry name" value="Beta-barrel_TonB"/>
</dbReference>
<dbReference type="PROSITE" id="PS52016">
    <property type="entry name" value="TONB_DEPENDENT_REC_3"/>
    <property type="match status" value="1"/>
</dbReference>
<reference evidence="14" key="2">
    <citation type="journal article" date="2021" name="PeerJ">
        <title>Extensive microbial diversity within the chicken gut microbiome revealed by metagenomics and culture.</title>
        <authorList>
            <person name="Gilroy R."/>
            <person name="Ravi A."/>
            <person name="Getino M."/>
            <person name="Pursley I."/>
            <person name="Horton D.L."/>
            <person name="Alikhan N.F."/>
            <person name="Baker D."/>
            <person name="Gharbi K."/>
            <person name="Hall N."/>
            <person name="Watson M."/>
            <person name="Adriaenssens E.M."/>
            <person name="Foster-Nyarko E."/>
            <person name="Jarju S."/>
            <person name="Secka A."/>
            <person name="Antonio M."/>
            <person name="Oren A."/>
            <person name="Chaudhuri R.R."/>
            <person name="La Ragione R."/>
            <person name="Hildebrand F."/>
            <person name="Pallen M.J."/>
        </authorList>
    </citation>
    <scope>NUCLEOTIDE SEQUENCE</scope>
    <source>
        <strain evidence="14">B2-16538</strain>
    </source>
</reference>
<dbReference type="GO" id="GO:0009279">
    <property type="term" value="C:cell outer membrane"/>
    <property type="evidence" value="ECO:0007669"/>
    <property type="project" value="UniProtKB-SubCell"/>
</dbReference>
<keyword evidence="3 10" id="KW-1134">Transmembrane beta strand</keyword>
<evidence type="ECO:0000256" key="8">
    <source>
        <dbReference type="ARBA" id="ARBA00023170"/>
    </source>
</evidence>
<dbReference type="Pfam" id="PF07715">
    <property type="entry name" value="Plug"/>
    <property type="match status" value="1"/>
</dbReference>
<keyword evidence="7 10" id="KW-0472">Membrane</keyword>
<gene>
    <name evidence="14" type="ORF">IAB78_05390</name>
</gene>
<evidence type="ECO:0000313" key="15">
    <source>
        <dbReference type="Proteomes" id="UP000823750"/>
    </source>
</evidence>
<dbReference type="InterPro" id="IPR036942">
    <property type="entry name" value="Beta-barrel_TonB_sf"/>
</dbReference>
<dbReference type="GO" id="GO:0015344">
    <property type="term" value="F:siderophore uptake transmembrane transporter activity"/>
    <property type="evidence" value="ECO:0007669"/>
    <property type="project" value="TreeGrafter"/>
</dbReference>
<dbReference type="PANTHER" id="PTHR30069:SF29">
    <property type="entry name" value="HEMOGLOBIN AND HEMOGLOBIN-HAPTOGLOBIN-BINDING PROTEIN 1-RELATED"/>
    <property type="match status" value="1"/>
</dbReference>
<keyword evidence="2 10" id="KW-0813">Transport</keyword>
<keyword evidence="9 10" id="KW-0998">Cell outer membrane</keyword>
<comment type="caution">
    <text evidence="14">The sequence shown here is derived from an EMBL/GenBank/DDBJ whole genome shotgun (WGS) entry which is preliminary data.</text>
</comment>
<dbReference type="Gene3D" id="2.40.170.20">
    <property type="entry name" value="TonB-dependent receptor, beta-barrel domain"/>
    <property type="match status" value="1"/>
</dbReference>
<evidence type="ECO:0000256" key="10">
    <source>
        <dbReference type="PROSITE-ProRule" id="PRU01360"/>
    </source>
</evidence>
<proteinExistence type="inferred from homology"/>
<protein>
    <submittedName>
        <fullName evidence="14">SusC/RagA family TonB-linked outer membrane protein</fullName>
    </submittedName>
</protein>
<dbReference type="InterPro" id="IPR039426">
    <property type="entry name" value="TonB-dep_rcpt-like"/>
</dbReference>
<name>A0A9D9NRH3_9BACT</name>
<evidence type="ECO:0000256" key="7">
    <source>
        <dbReference type="ARBA" id="ARBA00023136"/>
    </source>
</evidence>
<dbReference type="SUPFAM" id="SSF49464">
    <property type="entry name" value="Carboxypeptidase regulatory domain-like"/>
    <property type="match status" value="1"/>
</dbReference>
<dbReference type="SUPFAM" id="SSF56935">
    <property type="entry name" value="Porins"/>
    <property type="match status" value="1"/>
</dbReference>
<evidence type="ECO:0000256" key="5">
    <source>
        <dbReference type="ARBA" id="ARBA00022729"/>
    </source>
</evidence>
<evidence type="ECO:0000256" key="9">
    <source>
        <dbReference type="ARBA" id="ARBA00023237"/>
    </source>
</evidence>
<evidence type="ECO:0000256" key="1">
    <source>
        <dbReference type="ARBA" id="ARBA00004571"/>
    </source>
</evidence>
<dbReference type="Gene3D" id="2.170.130.10">
    <property type="entry name" value="TonB-dependent receptor, plug domain"/>
    <property type="match status" value="1"/>
</dbReference>
<evidence type="ECO:0000256" key="2">
    <source>
        <dbReference type="ARBA" id="ARBA00022448"/>
    </source>
</evidence>
<dbReference type="GO" id="GO:0044718">
    <property type="term" value="P:siderophore transmembrane transport"/>
    <property type="evidence" value="ECO:0007669"/>
    <property type="project" value="TreeGrafter"/>
</dbReference>
<dbReference type="InterPro" id="IPR012910">
    <property type="entry name" value="Plug_dom"/>
</dbReference>
<dbReference type="EMBL" id="JADILX010000082">
    <property type="protein sequence ID" value="MBO8485840.1"/>
    <property type="molecule type" value="Genomic_DNA"/>
</dbReference>
<comment type="similarity">
    <text evidence="10 11">Belongs to the TonB-dependent receptor family.</text>
</comment>
<accession>A0A9D9NRH3</accession>
<comment type="subcellular location">
    <subcellularLocation>
        <location evidence="1 10">Cell outer membrane</location>
        <topology evidence="1 10">Multi-pass membrane protein</topology>
    </subcellularLocation>
</comment>
<sequence length="980" mass="108557">MVTDDQGPVIGAAVMIKDSQGGVITGIDGDYTLGGLEQGDVIVVSILGYATQEVPYTGQATQNFKLSVSSEFLDEVVVTALGIRRQEKTLSYNVQEVDAEKLVTVKDANFMNSLNGKVAGVQITSSAAGVGGAVRVVMRGSKSIYKDNNALYVIDGVPMTNISFGSTDDGLQGNYLGSDGVADINPDDIESISVLTGPSAAALYGSEAANGVVLINTKKGAEGKVQVSISNSTTFSTPFVMPRFQNTYGNEPGSYQSWGAGTSRRFNPGEFFNTGSNINNSVAVSMGSKRNQTYLSVATTNASNIIPNSGYNRYNFTFRNTTSFLKDKMTLDVSASYIIQDNKNMIASGEYFNPLPALYLFPRGEDFDNVRMYQIWDESRNLYDQNWTYGSGDMSFQNPYWIMHKMINQSKKHRYMLSASLKYDITKWLNIVGRVKVDNSNINTTNKRYAGTNTNFAGEKGLYNIVKRNDMQTYADVIANIDVYLARDWHLTANVGASIKDVQMDLLGWGGDLRQIPNFFSVTNISTTSYREREDGSRVQSQSVFANVELGWKSMVYLTLTGRNDWESALAFSKYKSFFYPSVGLSGIISEMVEFPKWFSFLKVRASFSAVGSSYAAYLTKPYYEYRAQNHSWDSNHRFPNDNLKPEQTNSWEVGLNARFFDGKVNLDATWYLSDTYNQTFESTPASTSGYSSVLVQAGQVRNTGLELLLSYQNTWKDFSWNTSLTYTMNRNKIMRLADGVISPVDGKPIDMPYLEKATLGETGSPQVILYEGGTMGDLYINRELRTDGNGNIYVDPQTNQVELAQTERRKVASLLPLGNLGWSNSFSYKGLTLNVMITARLGGSVVSNTEAILDFYGVSERSAAARAAGGVRVNNGLVDAKNYYQTIGAGTGAGAYYIYDATNVRLQELSLAYTLPKKWFKDKLAMTVSLIGRNLWMIYNKAPFDPELTTSTTDNFLQGVDYFMMPSQRNLGFSVKFQF</sequence>
<evidence type="ECO:0000313" key="14">
    <source>
        <dbReference type="EMBL" id="MBO8485840.1"/>
    </source>
</evidence>
<evidence type="ECO:0000259" key="12">
    <source>
        <dbReference type="Pfam" id="PF00593"/>
    </source>
</evidence>
<dbReference type="InterPro" id="IPR023997">
    <property type="entry name" value="TonB-dep_OMP_SusC/RagA_CS"/>
</dbReference>
<dbReference type="NCBIfam" id="TIGR04056">
    <property type="entry name" value="OMP_RagA_SusC"/>
    <property type="match status" value="1"/>
</dbReference>
<evidence type="ECO:0000256" key="11">
    <source>
        <dbReference type="RuleBase" id="RU003357"/>
    </source>
</evidence>
<dbReference type="Proteomes" id="UP000823750">
    <property type="component" value="Unassembled WGS sequence"/>
</dbReference>
<dbReference type="InterPro" id="IPR008969">
    <property type="entry name" value="CarboxyPept-like_regulatory"/>
</dbReference>
<dbReference type="NCBIfam" id="TIGR04057">
    <property type="entry name" value="SusC_RagA_signa"/>
    <property type="match status" value="1"/>
</dbReference>
<dbReference type="Pfam" id="PF13715">
    <property type="entry name" value="CarbopepD_reg_2"/>
    <property type="match status" value="1"/>
</dbReference>
<evidence type="ECO:0000259" key="13">
    <source>
        <dbReference type="Pfam" id="PF07715"/>
    </source>
</evidence>